<proteinExistence type="predicted"/>
<feature type="compositionally biased region" description="Low complexity" evidence="1">
    <location>
        <begin position="231"/>
        <end position="263"/>
    </location>
</feature>
<evidence type="ECO:0000313" key="2">
    <source>
        <dbReference type="EMBL" id="CAF9907131.1"/>
    </source>
</evidence>
<feature type="region of interest" description="Disordered" evidence="1">
    <location>
        <begin position="197"/>
        <end position="263"/>
    </location>
</feature>
<evidence type="ECO:0000313" key="3">
    <source>
        <dbReference type="Proteomes" id="UP000664521"/>
    </source>
</evidence>
<dbReference type="InterPro" id="IPR036866">
    <property type="entry name" value="RibonucZ/Hydroxyglut_hydro"/>
</dbReference>
<gene>
    <name evidence="2" type="ORF">HETSPECPRED_007047</name>
</gene>
<dbReference type="PANTHER" id="PTHR36142:SF5">
    <property type="entry name" value="METALLO-BETA-LACTAMASE DOMAIN-CONTAINING PROTEIN"/>
    <property type="match status" value="1"/>
</dbReference>
<evidence type="ECO:0000256" key="1">
    <source>
        <dbReference type="SAM" id="MobiDB-lite"/>
    </source>
</evidence>
<feature type="compositionally biased region" description="Pro residues" evidence="1">
    <location>
        <begin position="213"/>
        <end position="226"/>
    </location>
</feature>
<dbReference type="Proteomes" id="UP000664521">
    <property type="component" value="Unassembled WGS sequence"/>
</dbReference>
<dbReference type="OrthoDB" id="332863at2759"/>
<protein>
    <submittedName>
        <fullName evidence="2">Uncharacterized protein</fullName>
    </submittedName>
</protein>
<keyword evidence="3" id="KW-1185">Reference proteome</keyword>
<dbReference type="AlphaFoldDB" id="A0A8H3EQJ5"/>
<dbReference type="EMBL" id="CAJPDS010000005">
    <property type="protein sequence ID" value="CAF9907131.1"/>
    <property type="molecule type" value="Genomic_DNA"/>
</dbReference>
<name>A0A8H3EQJ5_9LECA</name>
<comment type="caution">
    <text evidence="2">The sequence shown here is derived from an EMBL/GenBank/DDBJ whole genome shotgun (WGS) entry which is preliminary data.</text>
</comment>
<organism evidence="2 3">
    <name type="scientific">Heterodermia speciosa</name>
    <dbReference type="NCBI Taxonomy" id="116794"/>
    <lineage>
        <taxon>Eukaryota</taxon>
        <taxon>Fungi</taxon>
        <taxon>Dikarya</taxon>
        <taxon>Ascomycota</taxon>
        <taxon>Pezizomycotina</taxon>
        <taxon>Lecanoromycetes</taxon>
        <taxon>OSLEUM clade</taxon>
        <taxon>Lecanoromycetidae</taxon>
        <taxon>Caliciales</taxon>
        <taxon>Physciaceae</taxon>
        <taxon>Heterodermia</taxon>
    </lineage>
</organism>
<accession>A0A8H3EQJ5</accession>
<dbReference type="PANTHER" id="PTHR36142">
    <property type="entry name" value="METALLO-HYDROLASE/OXIDOREDUCTASE SUPERFAMILY PROTEIN"/>
    <property type="match status" value="1"/>
</dbReference>
<dbReference type="Gene3D" id="3.60.15.10">
    <property type="entry name" value="Ribonuclease Z/Hydroxyacylglutathione hydrolase-like"/>
    <property type="match status" value="1"/>
</dbReference>
<reference evidence="2" key="1">
    <citation type="submission" date="2021-03" db="EMBL/GenBank/DDBJ databases">
        <authorList>
            <person name="Tagirdzhanova G."/>
        </authorList>
    </citation>
    <scope>NUCLEOTIDE SEQUENCE</scope>
</reference>
<sequence>MSLNVKHLNGDSTFLLTFSPKHSQPSPYDQQPPGTFSILVDPWLSGPSTMWHPKFLYSKHTVASCISNLSHIPEPHVVLISQEKPDHCHEATLRQLDPTSQSTVILAQPAAAKKILAMKHFDPSRVHALPTFSDRKPDSVVRFYIPPISPGGLPGEATIAYIPAKLDVSGLHNAIGITYRPPSAAVSRPVNFSLPTPPLNSTFEYTREAPRPQTMPPNPPLTPPESPNQRTSTISSSTATASEPSSPLSPATSTTTNITGPSHSASASISSMYSFTASRPIPEKTLSLIYSPHGVPYSLLRPYASSHLVSAAALPLTALLHSFDRVENPWWLGGNVNAGLPGGVEIAQNLMAKCWISAHDEDKENSGLSVKKVVTRKYNSAEVREMIAKGKGATGVAVLDCGEELKLRA</sequence>